<dbReference type="AlphaFoldDB" id="A0A939JCC0"/>
<dbReference type="Pfam" id="PF16118">
    <property type="entry name" value="DUF4834"/>
    <property type="match status" value="1"/>
</dbReference>
<gene>
    <name evidence="3" type="ORF">J0X19_09665</name>
</gene>
<keyword evidence="2" id="KW-0472">Membrane</keyword>
<feature type="transmembrane region" description="Helical" evidence="2">
    <location>
        <begin position="6"/>
        <end position="31"/>
    </location>
</feature>
<keyword evidence="2" id="KW-1133">Transmembrane helix</keyword>
<evidence type="ECO:0000313" key="3">
    <source>
        <dbReference type="EMBL" id="MBO0358210.1"/>
    </source>
</evidence>
<proteinExistence type="predicted"/>
<organism evidence="3 4">
    <name type="scientific">Hymenobacter telluris</name>
    <dbReference type="NCBI Taxonomy" id="2816474"/>
    <lineage>
        <taxon>Bacteria</taxon>
        <taxon>Pseudomonadati</taxon>
        <taxon>Bacteroidota</taxon>
        <taxon>Cytophagia</taxon>
        <taxon>Cytophagales</taxon>
        <taxon>Hymenobacteraceae</taxon>
        <taxon>Hymenobacter</taxon>
    </lineage>
</organism>
<name>A0A939JCC0_9BACT</name>
<comment type="caution">
    <text evidence="3">The sequence shown here is derived from an EMBL/GenBank/DDBJ whole genome shotgun (WGS) entry which is preliminary data.</text>
</comment>
<dbReference type="Proteomes" id="UP000664144">
    <property type="component" value="Unassembled WGS sequence"/>
</dbReference>
<dbReference type="RefSeq" id="WP_206984153.1">
    <property type="nucleotide sequence ID" value="NZ_JAFLQZ010000005.1"/>
</dbReference>
<dbReference type="InterPro" id="IPR032272">
    <property type="entry name" value="DUF4834"/>
</dbReference>
<reference evidence="3" key="1">
    <citation type="submission" date="2021-03" db="EMBL/GenBank/DDBJ databases">
        <authorList>
            <person name="Kim M.K."/>
        </authorList>
    </citation>
    <scope>NUCLEOTIDE SEQUENCE</scope>
    <source>
        <strain evidence="3">BT186</strain>
    </source>
</reference>
<keyword evidence="2" id="KW-0812">Transmembrane</keyword>
<protein>
    <submittedName>
        <fullName evidence="3">DUF4834 family protein</fullName>
    </submittedName>
</protein>
<evidence type="ECO:0000256" key="2">
    <source>
        <dbReference type="SAM" id="Phobius"/>
    </source>
</evidence>
<evidence type="ECO:0000313" key="4">
    <source>
        <dbReference type="Proteomes" id="UP000664144"/>
    </source>
</evidence>
<sequence>MVKFLLIFFLVSIVLRFVLPVLMRWLVVAFVKKQTRRYGQQFGANPFEAPRPAPPRNSTATGQVHVDYVPPKQKPTQPKEFKGGEYVDFEEVK</sequence>
<dbReference type="EMBL" id="JAFLQZ010000005">
    <property type="protein sequence ID" value="MBO0358210.1"/>
    <property type="molecule type" value="Genomic_DNA"/>
</dbReference>
<accession>A0A939JCC0</accession>
<keyword evidence="4" id="KW-1185">Reference proteome</keyword>
<feature type="region of interest" description="Disordered" evidence="1">
    <location>
        <begin position="42"/>
        <end position="63"/>
    </location>
</feature>
<evidence type="ECO:0000256" key="1">
    <source>
        <dbReference type="SAM" id="MobiDB-lite"/>
    </source>
</evidence>